<feature type="domain" description="Peptidase M16 N-terminal" evidence="4">
    <location>
        <begin position="47"/>
        <end position="186"/>
    </location>
</feature>
<dbReference type="InterPro" id="IPR011249">
    <property type="entry name" value="Metalloenz_LuxS/M16"/>
</dbReference>
<dbReference type="EMBL" id="JARQZJ010000144">
    <property type="protein sequence ID" value="KAK9893051.1"/>
    <property type="molecule type" value="Genomic_DNA"/>
</dbReference>
<proteinExistence type="predicted"/>
<evidence type="ECO:0000256" key="3">
    <source>
        <dbReference type="ARBA" id="ARBA00023128"/>
    </source>
</evidence>
<dbReference type="GO" id="GO:0005739">
    <property type="term" value="C:mitochondrion"/>
    <property type="evidence" value="ECO:0007669"/>
    <property type="project" value="UniProtKB-SubCell"/>
</dbReference>
<dbReference type="InterPro" id="IPR011765">
    <property type="entry name" value="Pept_M16_N"/>
</dbReference>
<keyword evidence="2" id="KW-0809">Transit peptide</keyword>
<gene>
    <name evidence="6" type="ORF">WA026_023352</name>
</gene>
<dbReference type="Proteomes" id="UP001431783">
    <property type="component" value="Unassembled WGS sequence"/>
</dbReference>
<dbReference type="AlphaFoldDB" id="A0AAW1VBI8"/>
<dbReference type="PANTHER" id="PTHR11851">
    <property type="entry name" value="METALLOPROTEASE"/>
    <property type="match status" value="1"/>
</dbReference>
<dbReference type="InterPro" id="IPR007863">
    <property type="entry name" value="Peptidase_M16_C"/>
</dbReference>
<accession>A0AAW1VBI8</accession>
<evidence type="ECO:0000259" key="5">
    <source>
        <dbReference type="Pfam" id="PF05193"/>
    </source>
</evidence>
<dbReference type="SUPFAM" id="SSF63411">
    <property type="entry name" value="LuxS/MPP-like metallohydrolase"/>
    <property type="match status" value="2"/>
</dbReference>
<keyword evidence="3" id="KW-0496">Mitochondrion</keyword>
<organism evidence="6 7">
    <name type="scientific">Henosepilachna vigintioctopunctata</name>
    <dbReference type="NCBI Taxonomy" id="420089"/>
    <lineage>
        <taxon>Eukaryota</taxon>
        <taxon>Metazoa</taxon>
        <taxon>Ecdysozoa</taxon>
        <taxon>Arthropoda</taxon>
        <taxon>Hexapoda</taxon>
        <taxon>Insecta</taxon>
        <taxon>Pterygota</taxon>
        <taxon>Neoptera</taxon>
        <taxon>Endopterygota</taxon>
        <taxon>Coleoptera</taxon>
        <taxon>Polyphaga</taxon>
        <taxon>Cucujiformia</taxon>
        <taxon>Coccinelloidea</taxon>
        <taxon>Coccinellidae</taxon>
        <taxon>Epilachninae</taxon>
        <taxon>Epilachnini</taxon>
        <taxon>Henosepilachna</taxon>
    </lineage>
</organism>
<dbReference type="GO" id="GO:0046872">
    <property type="term" value="F:metal ion binding"/>
    <property type="evidence" value="ECO:0007669"/>
    <property type="project" value="InterPro"/>
</dbReference>
<evidence type="ECO:0000256" key="1">
    <source>
        <dbReference type="ARBA" id="ARBA00004173"/>
    </source>
</evidence>
<dbReference type="FunFam" id="3.30.830.10:FF:000039">
    <property type="entry name" value="Ubiquinol-cytochrome c reductase core subunit 2"/>
    <property type="match status" value="1"/>
</dbReference>
<dbReference type="FunFam" id="3.30.830.10:FF:000021">
    <property type="entry name" value="Cytochrome b-c1 complex subunit 2"/>
    <property type="match status" value="1"/>
</dbReference>
<dbReference type="Pfam" id="PF05193">
    <property type="entry name" value="Peptidase_M16_C"/>
    <property type="match status" value="1"/>
</dbReference>
<sequence>MVASIAKVPLLRNLATRSLSSSASLHPVGGISNYEVSNSNVNGVSVCSAENNSPLARVSIIFRAGSRYENDDNQGVAHVLRICAGLTTKSTSQFAITRHIQQVGASLHCTLDRETIAYTLEGTRSAVEEVIPFLSTVATEQIFRPWELADNIKRIRLELATRPPQLRTIDLLHKAAYRKGLGNSLFIAKYNLEKVNSETLQHYVNCNLTSDKATVVGLGVNHNNLKEYVACLNFPGTSGQAVIPSPYKGGEIRCDKGGNLAYIAIAGEGPGMNNLKQAAAGAVVQKILGSGASVPYGIDHGMLRQVIKTTEEYAISGLNANYDETGLVGAMFVAPASVAGQITENVFSTLKSGRISDEWVERGKNQLKASVLMASENGRSVVRKLGQSCALTGTGLSPTQYIGIVESVTSKDVNDVLAKAGSNLSISSFGNLSCVPYLADLK</sequence>
<dbReference type="Pfam" id="PF00675">
    <property type="entry name" value="Peptidase_M16"/>
    <property type="match status" value="1"/>
</dbReference>
<keyword evidence="7" id="KW-1185">Reference proteome</keyword>
<dbReference type="InterPro" id="IPR050361">
    <property type="entry name" value="MPP/UQCRC_Complex"/>
</dbReference>
<reference evidence="6 7" key="1">
    <citation type="submission" date="2023-03" db="EMBL/GenBank/DDBJ databases">
        <title>Genome insight into feeding habits of ladybird beetles.</title>
        <authorList>
            <person name="Li H.-S."/>
            <person name="Huang Y.-H."/>
            <person name="Pang H."/>
        </authorList>
    </citation>
    <scope>NUCLEOTIDE SEQUENCE [LARGE SCALE GENOMIC DNA]</scope>
    <source>
        <strain evidence="6">SYSU_2023b</strain>
        <tissue evidence="6">Whole body</tissue>
    </source>
</reference>
<comment type="subcellular location">
    <subcellularLocation>
        <location evidence="1">Mitochondrion</location>
    </subcellularLocation>
</comment>
<dbReference type="PANTHER" id="PTHR11851:SF226">
    <property type="entry name" value="CYTOCHROME B-C1 COMPLEX SUBUNIT 2, MITOCHONDRIAL"/>
    <property type="match status" value="1"/>
</dbReference>
<evidence type="ECO:0000256" key="2">
    <source>
        <dbReference type="ARBA" id="ARBA00022946"/>
    </source>
</evidence>
<dbReference type="GO" id="GO:0016020">
    <property type="term" value="C:membrane"/>
    <property type="evidence" value="ECO:0007669"/>
    <property type="project" value="UniProtKB-ARBA"/>
</dbReference>
<name>A0AAW1VBI8_9CUCU</name>
<evidence type="ECO:0000259" key="4">
    <source>
        <dbReference type="Pfam" id="PF00675"/>
    </source>
</evidence>
<protein>
    <submittedName>
        <fullName evidence="6">Uncharacterized protein</fullName>
    </submittedName>
</protein>
<comment type="caution">
    <text evidence="6">The sequence shown here is derived from an EMBL/GenBank/DDBJ whole genome shotgun (WGS) entry which is preliminary data.</text>
</comment>
<feature type="domain" description="Peptidase M16 C-terminal" evidence="5">
    <location>
        <begin position="194"/>
        <end position="367"/>
    </location>
</feature>
<evidence type="ECO:0000313" key="6">
    <source>
        <dbReference type="EMBL" id="KAK9893051.1"/>
    </source>
</evidence>
<evidence type="ECO:0000313" key="7">
    <source>
        <dbReference type="Proteomes" id="UP001431783"/>
    </source>
</evidence>
<dbReference type="Gene3D" id="3.30.830.10">
    <property type="entry name" value="Metalloenzyme, LuxS/M16 peptidase-like"/>
    <property type="match status" value="2"/>
</dbReference>